<dbReference type="PRINTS" id="PR00007">
    <property type="entry name" value="COMPLEMNTC1Q"/>
</dbReference>
<evidence type="ECO:0000256" key="6">
    <source>
        <dbReference type="SAM" id="SignalP"/>
    </source>
</evidence>
<feature type="signal peptide" evidence="6">
    <location>
        <begin position="1"/>
        <end position="21"/>
    </location>
</feature>
<accession>A0A8W8K1G5</accession>
<evidence type="ECO:0000256" key="5">
    <source>
        <dbReference type="SAM" id="MobiDB-lite"/>
    </source>
</evidence>
<keyword evidence="9" id="KW-1185">Reference proteome</keyword>
<evidence type="ECO:0000256" key="2">
    <source>
        <dbReference type="ARBA" id="ARBA00022525"/>
    </source>
</evidence>
<evidence type="ECO:0000313" key="9">
    <source>
        <dbReference type="Proteomes" id="UP000005408"/>
    </source>
</evidence>
<dbReference type="InterPro" id="IPR001073">
    <property type="entry name" value="C1q_dom"/>
</dbReference>
<dbReference type="Proteomes" id="UP000005408">
    <property type="component" value="Unassembled WGS sequence"/>
</dbReference>
<feature type="chain" id="PRO_5042431182" description="C1q domain-containing protein" evidence="6">
    <location>
        <begin position="22"/>
        <end position="342"/>
    </location>
</feature>
<dbReference type="GO" id="GO:0005576">
    <property type="term" value="C:extracellular region"/>
    <property type="evidence" value="ECO:0007669"/>
    <property type="project" value="UniProtKB-SubCell"/>
</dbReference>
<dbReference type="InterPro" id="IPR050822">
    <property type="entry name" value="Cerebellin_Synaptic_Org"/>
</dbReference>
<keyword evidence="3 6" id="KW-0732">Signal</keyword>
<dbReference type="PANTHER" id="PTHR22923">
    <property type="entry name" value="CEREBELLIN-RELATED"/>
    <property type="match status" value="1"/>
</dbReference>
<protein>
    <recommendedName>
        <fullName evidence="7">C1q domain-containing protein</fullName>
    </recommendedName>
</protein>
<keyword evidence="4" id="KW-0175">Coiled coil</keyword>
<feature type="compositionally biased region" description="Polar residues" evidence="5">
    <location>
        <begin position="160"/>
        <end position="171"/>
    </location>
</feature>
<dbReference type="PROSITE" id="PS50871">
    <property type="entry name" value="C1Q"/>
    <property type="match status" value="1"/>
</dbReference>
<dbReference type="InterPro" id="IPR008983">
    <property type="entry name" value="Tumour_necrosis_fac-like_dom"/>
</dbReference>
<evidence type="ECO:0000313" key="8">
    <source>
        <dbReference type="EnsemblMetazoa" id="G21721.1:cds"/>
    </source>
</evidence>
<sequence length="342" mass="37734">MISRLVCLHFVVLVILDNALASTCTERLEVLEGIVGGLIKGMGARGADINVNFGKKEDTSINTLLRKEIRDLKKKLTSLEESLTHSNLRTKELVDKVSDLESSLKSNSKNKTVRCKCSKKNSKMSSIANDVLKQVTYNMDKKNLVSKFNVKSMSHAPPFRQSQNLSETKTQPIRAARGQESSYSAQNQTEGVNALSGNMTSVHLTQDGVAFSAYVSAHETELSKGYTIHFDTIITNTGSHYNKYSGVFKAPQDGIYVFAWTLYCHAEGYIFSELVVNSDVVGAMVSDGELQGATNIRTATGIVVVAISQGDAVYVRTHPTKDHRHNLYSDPAWRSSFNGWRV</sequence>
<reference evidence="8" key="1">
    <citation type="submission" date="2022-08" db="UniProtKB">
        <authorList>
            <consortium name="EnsemblMetazoa"/>
        </authorList>
    </citation>
    <scope>IDENTIFICATION</scope>
    <source>
        <strain evidence="8">05x7-T-G4-1.051#20</strain>
    </source>
</reference>
<proteinExistence type="predicted"/>
<feature type="coiled-coil region" evidence="4">
    <location>
        <begin position="62"/>
        <end position="89"/>
    </location>
</feature>
<organism evidence="8 9">
    <name type="scientific">Magallana gigas</name>
    <name type="common">Pacific oyster</name>
    <name type="synonym">Crassostrea gigas</name>
    <dbReference type="NCBI Taxonomy" id="29159"/>
    <lineage>
        <taxon>Eukaryota</taxon>
        <taxon>Metazoa</taxon>
        <taxon>Spiralia</taxon>
        <taxon>Lophotrochozoa</taxon>
        <taxon>Mollusca</taxon>
        <taxon>Bivalvia</taxon>
        <taxon>Autobranchia</taxon>
        <taxon>Pteriomorphia</taxon>
        <taxon>Ostreida</taxon>
        <taxon>Ostreoidea</taxon>
        <taxon>Ostreidae</taxon>
        <taxon>Magallana</taxon>
    </lineage>
</organism>
<dbReference type="SUPFAM" id="SSF49842">
    <property type="entry name" value="TNF-like"/>
    <property type="match status" value="1"/>
</dbReference>
<evidence type="ECO:0000259" key="7">
    <source>
        <dbReference type="PROSITE" id="PS50871"/>
    </source>
</evidence>
<comment type="subcellular location">
    <subcellularLocation>
        <location evidence="1">Secreted</location>
    </subcellularLocation>
</comment>
<dbReference type="EnsemblMetazoa" id="G21721.2">
    <property type="protein sequence ID" value="G21721.2:cds"/>
    <property type="gene ID" value="G21721"/>
</dbReference>
<dbReference type="Pfam" id="PF00386">
    <property type="entry name" value="C1q"/>
    <property type="match status" value="1"/>
</dbReference>
<evidence type="ECO:0000256" key="1">
    <source>
        <dbReference type="ARBA" id="ARBA00004613"/>
    </source>
</evidence>
<keyword evidence="2" id="KW-0964">Secreted</keyword>
<name>A0A8W8K1G5_MAGGI</name>
<feature type="region of interest" description="Disordered" evidence="5">
    <location>
        <begin position="152"/>
        <end position="186"/>
    </location>
</feature>
<dbReference type="PANTHER" id="PTHR22923:SF116">
    <property type="entry name" value="C1Q DOMAIN-CONTAINING PROTEIN"/>
    <property type="match status" value="1"/>
</dbReference>
<dbReference type="AlphaFoldDB" id="A0A8W8K1G5"/>
<feature type="domain" description="C1q" evidence="7">
    <location>
        <begin position="204"/>
        <end position="342"/>
    </location>
</feature>
<dbReference type="EnsemblMetazoa" id="G21721.1">
    <property type="protein sequence ID" value="G21721.1:cds"/>
    <property type="gene ID" value="G21721"/>
</dbReference>
<dbReference type="SMART" id="SM00110">
    <property type="entry name" value="C1Q"/>
    <property type="match status" value="1"/>
</dbReference>
<evidence type="ECO:0000256" key="4">
    <source>
        <dbReference type="SAM" id="Coils"/>
    </source>
</evidence>
<evidence type="ECO:0000256" key="3">
    <source>
        <dbReference type="ARBA" id="ARBA00022729"/>
    </source>
</evidence>
<dbReference type="Gene3D" id="2.60.120.40">
    <property type="match status" value="1"/>
</dbReference>